<organism evidence="3 4">
    <name type="scientific">Collinsella aerofaciens</name>
    <dbReference type="NCBI Taxonomy" id="74426"/>
    <lineage>
        <taxon>Bacteria</taxon>
        <taxon>Bacillati</taxon>
        <taxon>Actinomycetota</taxon>
        <taxon>Coriobacteriia</taxon>
        <taxon>Coriobacteriales</taxon>
        <taxon>Coriobacteriaceae</taxon>
        <taxon>Collinsella</taxon>
    </lineage>
</organism>
<gene>
    <name evidence="3" type="ORF">LMKDKBCB_00370</name>
</gene>
<feature type="region of interest" description="Disordered" evidence="1">
    <location>
        <begin position="63"/>
        <end position="141"/>
    </location>
</feature>
<keyword evidence="2" id="KW-0732">Signal</keyword>
<dbReference type="RefSeq" id="WP_156063898.1">
    <property type="nucleotide sequence ID" value="NZ_CABWIH010000047.1"/>
</dbReference>
<feature type="signal peptide" evidence="2">
    <location>
        <begin position="1"/>
        <end position="29"/>
    </location>
</feature>
<dbReference type="EMBL" id="CABWIH010000047">
    <property type="protein sequence ID" value="VWM00817.1"/>
    <property type="molecule type" value="Genomic_DNA"/>
</dbReference>
<reference evidence="3 4" key="1">
    <citation type="submission" date="2019-10" db="EMBL/GenBank/DDBJ databases">
        <authorList>
            <person name="Wolf R A."/>
        </authorList>
    </citation>
    <scope>NUCLEOTIDE SEQUENCE [LARGE SCALE GENOMIC DNA]</scope>
    <source>
        <strain evidence="3">Collinsella_aerofaciens_AK_138A</strain>
    </source>
</reference>
<proteinExistence type="predicted"/>
<accession>A0A5K1JB27</accession>
<sequence length="3551" mass="369486">MRTAKRITTACLTAIMIFQALAPSTEVFAQELDAVMEASVSAARAAGKTARSVQDAVATALQDANQATSDDTAATPGADTGTTEDGNGSTNAGESQDSTTDGAGGGDASTEGDASQDDATADDGATDEGQTDDADADAAAQANTTYEYSTVDKLKDAIGDANVTVEGDKVTKVTIGTSEDLIKLSNADPTIYQDAALTKGGATGSGLNLCNTVTAADGKALSFLGLGAQNTPFKGSFDLGTSPIVLNRPLFNNVELSTDMTLALTWEGTTSDPVVATTINGGDHKLAVNITAATLSSPLLGSVSGELRLDVNYAAKGNETLAINIQSKTDNAGLLVNTLADAASLSVEKLTLPGTYSGDPTIQTTKDGTSAGGLIGVCGNGATVAINGNIDLSAFSVKGRAASGGLIGKATSLNLTIANGTTIKPARNVGDEGSACSGGVIGDVSFARGFTVKPNMFDLGDLVTLGASRRAGALFGMADISTGDIVVQGGAYKSKLASGKGGGVSGSYGGLVGKVFATAKGDDESLRALVVQKDADKQTCSIAFDLASELSDAGGVVGYVGDSANPNSQPVAVVLNGVTVACKGDASARTDTGKFGGAVGVVDTRNALDVRDFTLTSDKAIGGAVKNRAAGIAGSAWNAVIKFSGITDLSGASFAENATTGQLVYENNNALIFAVGNGSNGNMTDEGATGWTFRRSGKASKTDDIATYGEVIRLGDSFITLDPSTHKLTLPASLTQTNGAYALTTAEDFAKLAITWQTNGYYSMVNGVTENNLNGLQSSTITVNDTIDLTGTGLTGFTQDRADGSQVFSGTLNGGGTISLAVGEPYGKRGEAVLDGNDTSNGNGKIYRHGRPGLFAAINGATVSNVTIAGSMKFDNGVGIDAGSLAGTVAGGLTLSGATCNTNIACDDTFANDANIGGIAGSVSAASTVALEGNSKAQATITAAKTLNGNIRIGGAVGYVGDCASTFNVEGLEISGKIETGDCASNKIAQVGGFIGCIAQSTYNAGEIVGSAEKYVNISGLSFSSFKMNVRRNGDALKGTGGLLGYSWGNTTVTIGNTAVNNSDSAYALRTSNDTKVTANDSTEVGGLVYAASGHWIINNYAIDLSGTTIHAGAAQTLGVLVCRGCKVDNKTTYGVENYIGLYLEDRAYWETAYRVPSGEGAIVAPGVTSFDEWVGSGVKPNKGSKLMDADWNTVVSLHARNDKLDMDGDVTKDNSYQNRSTFGQGHKTNGNTRYFYNLDRAYDRCKGGFSGGQINTADKLLLWSAFCYAPAGIRSTIVPDGTTGLDGSITITGTIDLAGYSYYPTQPIGNVTVNNAAITFYYSKIKAEQNGNKLNSDATQHENMHCGLFRTVANGDLTVNSVTLGGTVGPAINDGKSSDDAIGADGSSSGALVCRYVYGSSDGNGTKIRKISIDGLTLNNLIVDGANSATDANAYMPLLINEMQKYVSLNAKNIKTPGYTSGTKAATSLFGKLGVGSEADQVTAKFERISLPSQNGNTIFTHASLLESFGYKSTGTGSADYTFTKADANAGMVTYGSEIDAKGKEYSGKQLWYYDEATYDTPNGLVKAGDKTANVDAPVFGDFLPYVYKGKADEPGVQYHEIRVNQRIPKLVTGCGTYGDPYSVTNAAEMNAIANYINNMTALDGWEVAIVADQGRLCTRRSSDHSTNNEVTYVYKQANGTDNKWEKKAGDASTDSPQTLSDETMHRYMQSAYYSIEPAEGNTITLDGAAFGGFGNRANPFRGVIVGNLGSDHKNATIKIENNKGSLRGLIPYSYGSVVRSLNINYVNAQATITYSAKDSDGVPTAFFGGVIGCILGGDNIVDGTVVNGTTADNPTTGFTVAGGGTKPHLVPIGGYVGAIAGGGVIFRNMPRASWRAGTSVKFQGLGAGNFQLYDNPYVGRVIDGYAFSEGCHVENGDANYKINELNVNDTGCVTTVDTYKKYSWNVSRQSNNAPQTTVKDSQGLLVLSAIINSGAGAGAAHTDVAEGGKGTYRGSHAYEGSSVHGDIPSTGYKFGNERYGKVRNASYTAVGKPADVAEGDFEISINDDLKAPGNQAYQGALDGRDGEDINSPYLVKKYATDWRTGYVCAMGVCGMDLKFEQGVTYDMRDYGSGFLGLSGRYYSNACATDKKVNDKDFITPGIAAVSGNGATIKVSNNTREYVDDDYCVAGVGGLFSTIKFYSSAFNKGSIEANGNANVSNLNFNDCNISLAYVSSSGKEQSKSTSNTKSGWVGAGCLAGSTANQGGSGGVTYGVFKKVVISSSTVAGGCMAGGLIGSAGLMARSTDGANGSIVNYGGTPSPVQLYDCSYSGIAVSARSNAAGFVGYINSGTCGMWVSKDKTVADSSTIYVVEKAGDSQDTGSTAGGIFGLTGGALVVNTGQGENASQVATIKDVSLVVNHKALGVGGIAGRTVTYASNINRVKVTSTNQASEEAPTYFGSLHAAANTVNSYATSTGGIIGSTGNNVTLSSCTIEKLRMGVTEHAGGLVGATSNGNTLSANNITVDGAQFDGARCGGILGNCQGQGATNVVVTNTTVQNCSFGTLNSTWNHSDGNLRNHSGGIVGAASGTIKIANVLIRENDFKQPGGQGFLLGDTAQYAADFKGLYAAGVDIILKDRSDNSAAQKPIKYFNDSAVADVNKKSYIAFGDYNDTLTNDTHTESETSKTLYGADAADSTTAAVSPYVTTRPVSKLAVRASDNDATDRYLFGDGVNVSGASTIQDEAVKNVTGRYTYNNIGGIDKDGAYQNTSSYLASSAGKFNANNDTDATKSNANPDVLVLSGNDSDTVKDYLNIVTNGGYSDALRLNAGGSHVSATVDVFQLKNGVFVKQTNVTDRALDVKGSGSSLSIGANSNWDNGKGRFNLLTVTFTEAGQSYKVMVPIIVKRVLEINFTATYSEGSNFNSADYSTKYDKHVLISSGETMTGYLTWTYNKAYTEPTEYGWNTHLASGGDMRPLNKRIVFGGKKGALPVGAQLTLVDTAHNNKEYHYTVPEGGSCASVALTDFEDSSGNHYTEQWLSETMGATATEADDGTWVKLTNKEKGEKTEAELAGIAGAKIGNDYYRVKTDTDKKPFYSLTVPKKKAGEQPKSESFYLVVRTPKGSASVNGYTGTSVKTSVNTHLNYTLRNKDETKDSHENTASTYSVATNFQHNLVDNKSGTNQMAVRGTTYRLDMDVDDTVTFGEQEYTTTDALYYQLDSSLVNYQGSSAAGAHGYPTGTQGTYSFYVMVGNNYYTWDGSKWTDVGTTKTPAIAAKDWSATGGDMSLVLADASGKAIDLSGIREIAKSHGSKFTITMNATLTMTEPACQAGIIASQNSGKDKYTKPNYRAYLSTHADTLSTSSNSAYNDGRAGYYRMDVGSSTIALEASKKSQLGINIDDLKSADGEIALVGTYDFSKVTGADAMISNATEVTYTLTLQQRQDDGSYGDVKGIANYLSVLGSDHLGAGEVSPDGNSYVFTDSKPSGTFATRDGNSLAFKHAFRVKVNTNVEKTGQTYANYRLVLTAHMSGGGVNDTPVNVSNLDGYANSDYVTYTLARINTGGIPHETKPN</sequence>
<dbReference type="Proteomes" id="UP000330807">
    <property type="component" value="Unassembled WGS sequence"/>
</dbReference>
<evidence type="ECO:0000256" key="2">
    <source>
        <dbReference type="SAM" id="SignalP"/>
    </source>
</evidence>
<name>A0A5K1JB27_9ACTN</name>
<evidence type="ECO:0000313" key="3">
    <source>
        <dbReference type="EMBL" id="VWM00817.1"/>
    </source>
</evidence>
<evidence type="ECO:0000313" key="4">
    <source>
        <dbReference type="Proteomes" id="UP000330807"/>
    </source>
</evidence>
<feature type="compositionally biased region" description="Polar residues" evidence="1">
    <location>
        <begin position="87"/>
        <end position="96"/>
    </location>
</feature>
<evidence type="ECO:0000256" key="1">
    <source>
        <dbReference type="SAM" id="MobiDB-lite"/>
    </source>
</evidence>
<feature type="compositionally biased region" description="Low complexity" evidence="1">
    <location>
        <begin position="67"/>
        <end position="86"/>
    </location>
</feature>
<feature type="chain" id="PRO_5023917591" evidence="2">
    <location>
        <begin position="30"/>
        <end position="3551"/>
    </location>
</feature>
<feature type="compositionally biased region" description="Acidic residues" evidence="1">
    <location>
        <begin position="114"/>
        <end position="136"/>
    </location>
</feature>
<protein>
    <submittedName>
        <fullName evidence="3">Uncharacterized protein</fullName>
    </submittedName>
</protein>